<accession>A0A545TQ89</accession>
<gene>
    <name evidence="2" type="ORF">FKG95_17160</name>
</gene>
<dbReference type="InterPro" id="IPR011944">
    <property type="entry name" value="Steroid_delta5-4_isomerase"/>
</dbReference>
<dbReference type="OrthoDB" id="122531at2"/>
<sequence length="155" mass="17441">MYETGEAVARAFFDRWNEGDADGIAALFVEDADFVNVVGLWWHDRRAIRKAHDYGFRHIFENARVEITELSVRELTPDIHIVHTVSILDGQTGVGGTEAVQRTAVISMVTHRRSSAFQIVCCHNTDRVVGADTHVVDTRGFRVCTQLVLFVTLEL</sequence>
<organism evidence="2 3">
    <name type="scientific">Denitrobaculum tricleocarpae</name>
    <dbReference type="NCBI Taxonomy" id="2591009"/>
    <lineage>
        <taxon>Bacteria</taxon>
        <taxon>Pseudomonadati</taxon>
        <taxon>Pseudomonadota</taxon>
        <taxon>Alphaproteobacteria</taxon>
        <taxon>Rhodospirillales</taxon>
        <taxon>Rhodospirillaceae</taxon>
        <taxon>Denitrobaculum</taxon>
    </lineage>
</organism>
<reference evidence="2 3" key="1">
    <citation type="submission" date="2019-06" db="EMBL/GenBank/DDBJ databases">
        <title>Whole genome sequence for Rhodospirillaceae sp. R148.</title>
        <authorList>
            <person name="Wang G."/>
        </authorList>
    </citation>
    <scope>NUCLEOTIDE SEQUENCE [LARGE SCALE GENOMIC DNA]</scope>
    <source>
        <strain evidence="2 3">R148</strain>
    </source>
</reference>
<dbReference type="InterPro" id="IPR032710">
    <property type="entry name" value="NTF2-like_dom_sf"/>
</dbReference>
<comment type="caution">
    <text evidence="2">The sequence shown here is derived from an EMBL/GenBank/DDBJ whole genome shotgun (WGS) entry which is preliminary data.</text>
</comment>
<feature type="domain" description="SnoaL-like" evidence="1">
    <location>
        <begin position="9"/>
        <end position="73"/>
    </location>
</feature>
<proteinExistence type="predicted"/>
<evidence type="ECO:0000313" key="3">
    <source>
        <dbReference type="Proteomes" id="UP000315252"/>
    </source>
</evidence>
<dbReference type="Proteomes" id="UP000315252">
    <property type="component" value="Unassembled WGS sequence"/>
</dbReference>
<dbReference type="Pfam" id="PF12680">
    <property type="entry name" value="SnoaL_2"/>
    <property type="match status" value="1"/>
</dbReference>
<dbReference type="RefSeq" id="WP_142897598.1">
    <property type="nucleotide sequence ID" value="NZ_ML660056.1"/>
</dbReference>
<evidence type="ECO:0000259" key="1">
    <source>
        <dbReference type="Pfam" id="PF12680"/>
    </source>
</evidence>
<dbReference type="AlphaFoldDB" id="A0A545TQ89"/>
<evidence type="ECO:0000313" key="2">
    <source>
        <dbReference type="EMBL" id="TQV79374.1"/>
    </source>
</evidence>
<dbReference type="NCBIfam" id="TIGR02246">
    <property type="entry name" value="SgcJ/EcaC family oxidoreductase"/>
    <property type="match status" value="1"/>
</dbReference>
<dbReference type="EMBL" id="VHSH01000005">
    <property type="protein sequence ID" value="TQV79374.1"/>
    <property type="molecule type" value="Genomic_DNA"/>
</dbReference>
<protein>
    <submittedName>
        <fullName evidence="2">SgcJ/EcaC family oxidoreductase</fullName>
    </submittedName>
</protein>
<dbReference type="SUPFAM" id="SSF54427">
    <property type="entry name" value="NTF2-like"/>
    <property type="match status" value="1"/>
</dbReference>
<name>A0A545TQ89_9PROT</name>
<keyword evidence="3" id="KW-1185">Reference proteome</keyword>
<dbReference type="Gene3D" id="3.10.450.50">
    <property type="match status" value="1"/>
</dbReference>
<dbReference type="InterPro" id="IPR037401">
    <property type="entry name" value="SnoaL-like"/>
</dbReference>